<dbReference type="InterPro" id="IPR000618">
    <property type="entry name" value="Insect_cuticle"/>
</dbReference>
<dbReference type="PANTHER" id="PTHR12236:SF79">
    <property type="entry name" value="CUTICULAR PROTEIN 50CB-RELATED"/>
    <property type="match status" value="1"/>
</dbReference>
<keyword evidence="1 2" id="KW-0193">Cuticle</keyword>
<dbReference type="GO" id="GO:0005615">
    <property type="term" value="C:extracellular space"/>
    <property type="evidence" value="ECO:0007669"/>
    <property type="project" value="TreeGrafter"/>
</dbReference>
<name>A0AAE1GD71_PETCI</name>
<accession>A0AAE1GD71</accession>
<reference evidence="4" key="1">
    <citation type="submission" date="2023-10" db="EMBL/GenBank/DDBJ databases">
        <title>Genome assemblies of two species of porcelain crab, Petrolisthes cinctipes and Petrolisthes manimaculis (Anomura: Porcellanidae).</title>
        <authorList>
            <person name="Angst P."/>
        </authorList>
    </citation>
    <scope>NUCLEOTIDE SEQUENCE</scope>
    <source>
        <strain evidence="4">PB745_01</strain>
        <tissue evidence="4">Gill</tissue>
    </source>
</reference>
<dbReference type="Proteomes" id="UP001286313">
    <property type="component" value="Unassembled WGS sequence"/>
</dbReference>
<dbReference type="GO" id="GO:0031012">
    <property type="term" value="C:extracellular matrix"/>
    <property type="evidence" value="ECO:0007669"/>
    <property type="project" value="TreeGrafter"/>
</dbReference>
<feature type="compositionally biased region" description="Low complexity" evidence="3">
    <location>
        <begin position="205"/>
        <end position="227"/>
    </location>
</feature>
<evidence type="ECO:0000256" key="3">
    <source>
        <dbReference type="SAM" id="MobiDB-lite"/>
    </source>
</evidence>
<dbReference type="PANTHER" id="PTHR12236">
    <property type="entry name" value="STRUCTURAL CONTITUENT OF CUTICLE"/>
    <property type="match status" value="1"/>
</dbReference>
<evidence type="ECO:0000313" key="5">
    <source>
        <dbReference type="Proteomes" id="UP001286313"/>
    </source>
</evidence>
<organism evidence="4 5">
    <name type="scientific">Petrolisthes cinctipes</name>
    <name type="common">Flat porcelain crab</name>
    <dbReference type="NCBI Taxonomy" id="88211"/>
    <lineage>
        <taxon>Eukaryota</taxon>
        <taxon>Metazoa</taxon>
        <taxon>Ecdysozoa</taxon>
        <taxon>Arthropoda</taxon>
        <taxon>Crustacea</taxon>
        <taxon>Multicrustacea</taxon>
        <taxon>Malacostraca</taxon>
        <taxon>Eumalacostraca</taxon>
        <taxon>Eucarida</taxon>
        <taxon>Decapoda</taxon>
        <taxon>Pleocyemata</taxon>
        <taxon>Anomura</taxon>
        <taxon>Galatheoidea</taxon>
        <taxon>Porcellanidae</taxon>
        <taxon>Petrolisthes</taxon>
    </lineage>
</organism>
<dbReference type="EMBL" id="JAWQEG010000474">
    <property type="protein sequence ID" value="KAK3889594.1"/>
    <property type="molecule type" value="Genomic_DNA"/>
</dbReference>
<proteinExistence type="predicted"/>
<feature type="region of interest" description="Disordered" evidence="3">
    <location>
        <begin position="120"/>
        <end position="309"/>
    </location>
</feature>
<evidence type="ECO:0008006" key="6">
    <source>
        <dbReference type="Google" id="ProtNLM"/>
    </source>
</evidence>
<gene>
    <name evidence="4" type="ORF">Pcinc_006403</name>
</gene>
<evidence type="ECO:0000256" key="1">
    <source>
        <dbReference type="ARBA" id="ARBA00022460"/>
    </source>
</evidence>
<evidence type="ECO:0000256" key="2">
    <source>
        <dbReference type="PROSITE-ProRule" id="PRU00497"/>
    </source>
</evidence>
<keyword evidence="5" id="KW-1185">Reference proteome</keyword>
<dbReference type="AlphaFoldDB" id="A0AAE1GD71"/>
<protein>
    <recommendedName>
        <fullName evidence="6">Pro-resilin</fullName>
    </recommendedName>
</protein>
<comment type="caution">
    <text evidence="4">The sequence shown here is derived from an EMBL/GenBank/DDBJ whole genome shotgun (WGS) entry which is preliminary data.</text>
</comment>
<dbReference type="PROSITE" id="PS51155">
    <property type="entry name" value="CHIT_BIND_RR_2"/>
    <property type="match status" value="1"/>
</dbReference>
<dbReference type="Pfam" id="PF00379">
    <property type="entry name" value="Chitin_bind_4"/>
    <property type="match status" value="1"/>
</dbReference>
<dbReference type="GO" id="GO:0042302">
    <property type="term" value="F:structural constituent of cuticle"/>
    <property type="evidence" value="ECO:0007669"/>
    <property type="project" value="UniProtKB-UniRule"/>
</dbReference>
<dbReference type="InterPro" id="IPR051217">
    <property type="entry name" value="Insect_Cuticle_Struc_Prot"/>
</dbReference>
<evidence type="ECO:0000313" key="4">
    <source>
        <dbReference type="EMBL" id="KAK3889594.1"/>
    </source>
</evidence>
<feature type="compositionally biased region" description="Acidic residues" evidence="3">
    <location>
        <begin position="267"/>
        <end position="300"/>
    </location>
</feature>
<feature type="region of interest" description="Disordered" evidence="3">
    <location>
        <begin position="67"/>
        <end position="86"/>
    </location>
</feature>
<sequence>MVGWWWVERCGLVVGEVVGGEVWVNGWLVVGGEVWESSEESSEESYESSEAIYEFNYGVKDYSGNNFGHQEARDGDNTKGSYSVHLPDGRRQTVTYYVDGDSGFVADVKYSGEAQYPESVESYEAPQRYAPPQPSYADLESQESQESLVYAPSPRPVYDTPRRSYVSPKSSYRPKPRPKTKYSVPRTSSYSVPRPKQSPSHPPRKSSSYSVPRPKYSPPKSSYSSPSLTYGPPRSAYRPHHRPSYSHKDENLSSQESNEVYFYTFPESEEESDEEEEESSEESSEEEEEVEENEKEEENDNPYNPPVPKYFFRPSKASFELPEYEPVYKYRHPSTPAYHPPVYYPASFRSYKLG</sequence>